<accession>A7F0F6</accession>
<dbReference type="Proteomes" id="UP000001312">
    <property type="component" value="Unassembled WGS sequence"/>
</dbReference>
<dbReference type="AlphaFoldDB" id="A7F0F6"/>
<dbReference type="HOGENOM" id="CLU_1759906_0_0_1"/>
<sequence length="148" mass="16812">MSPVYKLQFAEMCYFGNAQYNVLVEDRNRATLLRKTLRPQFFADQVNLGAVALELPSISDTCKFALPVLSSPESGWMKELLGFPLERKERIQGQTFALDSNEKPPFTVDALLYPDNILQFIVFSGHKEIQKEARQTTDMKAFAKPSDC</sequence>
<reference evidence="2" key="1">
    <citation type="journal article" date="2011" name="PLoS Genet.">
        <title>Genomic analysis of the necrotrophic fungal pathogens Sclerotinia sclerotiorum and Botrytis cinerea.</title>
        <authorList>
            <person name="Amselem J."/>
            <person name="Cuomo C.A."/>
            <person name="van Kan J.A."/>
            <person name="Viaud M."/>
            <person name="Benito E.P."/>
            <person name="Couloux A."/>
            <person name="Coutinho P.M."/>
            <person name="de Vries R.P."/>
            <person name="Dyer P.S."/>
            <person name="Fillinger S."/>
            <person name="Fournier E."/>
            <person name="Gout L."/>
            <person name="Hahn M."/>
            <person name="Kohn L."/>
            <person name="Lapalu N."/>
            <person name="Plummer K.M."/>
            <person name="Pradier J.M."/>
            <person name="Quevillon E."/>
            <person name="Sharon A."/>
            <person name="Simon A."/>
            <person name="ten Have A."/>
            <person name="Tudzynski B."/>
            <person name="Tudzynski P."/>
            <person name="Wincker P."/>
            <person name="Andrew M."/>
            <person name="Anthouard V."/>
            <person name="Beever R.E."/>
            <person name="Beffa R."/>
            <person name="Benoit I."/>
            <person name="Bouzid O."/>
            <person name="Brault B."/>
            <person name="Chen Z."/>
            <person name="Choquer M."/>
            <person name="Collemare J."/>
            <person name="Cotton P."/>
            <person name="Danchin E.G."/>
            <person name="Da Silva C."/>
            <person name="Gautier A."/>
            <person name="Giraud C."/>
            <person name="Giraud T."/>
            <person name="Gonzalez C."/>
            <person name="Grossetete S."/>
            <person name="Guldener U."/>
            <person name="Henrissat B."/>
            <person name="Howlett B.J."/>
            <person name="Kodira C."/>
            <person name="Kretschmer M."/>
            <person name="Lappartient A."/>
            <person name="Leroch M."/>
            <person name="Levis C."/>
            <person name="Mauceli E."/>
            <person name="Neuveglise C."/>
            <person name="Oeser B."/>
            <person name="Pearson M."/>
            <person name="Poulain J."/>
            <person name="Poussereau N."/>
            <person name="Quesneville H."/>
            <person name="Rascle C."/>
            <person name="Schumacher J."/>
            <person name="Segurens B."/>
            <person name="Sexton A."/>
            <person name="Silva E."/>
            <person name="Sirven C."/>
            <person name="Soanes D.M."/>
            <person name="Talbot N.J."/>
            <person name="Templeton M."/>
            <person name="Yandava C."/>
            <person name="Yarden O."/>
            <person name="Zeng Q."/>
            <person name="Rollins J.A."/>
            <person name="Lebrun M.H."/>
            <person name="Dickman M."/>
        </authorList>
    </citation>
    <scope>NUCLEOTIDE SEQUENCE [LARGE SCALE GENOMIC DNA]</scope>
    <source>
        <strain evidence="2">ATCC 18683 / 1980 / Ss-1</strain>
    </source>
</reference>
<proteinExistence type="predicted"/>
<dbReference type="EMBL" id="CH476637">
    <property type="protein sequence ID" value="EDN95198.1"/>
    <property type="molecule type" value="Genomic_DNA"/>
</dbReference>
<keyword evidence="2" id="KW-1185">Reference proteome</keyword>
<dbReference type="InParanoid" id="A7F0F6"/>
<evidence type="ECO:0000313" key="2">
    <source>
        <dbReference type="Proteomes" id="UP000001312"/>
    </source>
</evidence>
<dbReference type="GeneID" id="5484025"/>
<dbReference type="KEGG" id="ssl:SS1G_11074"/>
<name>A7F0F6_SCLS1</name>
<gene>
    <name evidence="1" type="ORF">SS1G_11074</name>
</gene>
<evidence type="ECO:0000313" key="1">
    <source>
        <dbReference type="EMBL" id="EDN95198.1"/>
    </source>
</evidence>
<protein>
    <submittedName>
        <fullName evidence="1">Uncharacterized protein</fullName>
    </submittedName>
</protein>
<dbReference type="RefSeq" id="XP_001587833.1">
    <property type="nucleotide sequence ID" value="XM_001587783.1"/>
</dbReference>
<organism evidence="1 2">
    <name type="scientific">Sclerotinia sclerotiorum (strain ATCC 18683 / 1980 / Ss-1)</name>
    <name type="common">White mold</name>
    <name type="synonym">Whetzelinia sclerotiorum</name>
    <dbReference type="NCBI Taxonomy" id="665079"/>
    <lineage>
        <taxon>Eukaryota</taxon>
        <taxon>Fungi</taxon>
        <taxon>Dikarya</taxon>
        <taxon>Ascomycota</taxon>
        <taxon>Pezizomycotina</taxon>
        <taxon>Leotiomycetes</taxon>
        <taxon>Helotiales</taxon>
        <taxon>Sclerotiniaceae</taxon>
        <taxon>Sclerotinia</taxon>
    </lineage>
</organism>